<evidence type="ECO:0000313" key="4">
    <source>
        <dbReference type="EMBL" id="CAF4185358.1"/>
    </source>
</evidence>
<evidence type="ECO:0008006" key="6">
    <source>
        <dbReference type="Google" id="ProtNLM"/>
    </source>
</evidence>
<feature type="compositionally biased region" description="Low complexity" evidence="3">
    <location>
        <begin position="55"/>
        <end position="70"/>
    </location>
</feature>
<dbReference type="GO" id="GO:1902600">
    <property type="term" value="P:proton transmembrane transport"/>
    <property type="evidence" value="ECO:0007669"/>
    <property type="project" value="InterPro"/>
</dbReference>
<evidence type="ECO:0000256" key="3">
    <source>
        <dbReference type="SAM" id="MobiDB-lite"/>
    </source>
</evidence>
<evidence type="ECO:0000256" key="2">
    <source>
        <dbReference type="ARBA" id="ARBA00022448"/>
    </source>
</evidence>
<organism evidence="4 5">
    <name type="scientific">Rotaria sordida</name>
    <dbReference type="NCBI Taxonomy" id="392033"/>
    <lineage>
        <taxon>Eukaryota</taxon>
        <taxon>Metazoa</taxon>
        <taxon>Spiralia</taxon>
        <taxon>Gnathifera</taxon>
        <taxon>Rotifera</taxon>
        <taxon>Eurotatoria</taxon>
        <taxon>Bdelloidea</taxon>
        <taxon>Philodinida</taxon>
        <taxon>Philodinidae</taxon>
        <taxon>Rotaria</taxon>
    </lineage>
</organism>
<sequence>MQGIRCACRRAGSVAQLVLGKQRNTFANPRWSRIAYQPTANFHIVGKRNAAAQPAQQKSTQTQTGQQAAKGAKGRVVSVIGAVVDVQFDEQLPP</sequence>
<feature type="region of interest" description="Disordered" evidence="3">
    <location>
        <begin position="49"/>
        <end position="70"/>
    </location>
</feature>
<reference evidence="4" key="1">
    <citation type="submission" date="2021-02" db="EMBL/GenBank/DDBJ databases">
        <authorList>
            <person name="Nowell W R."/>
        </authorList>
    </citation>
    <scope>NUCLEOTIDE SEQUENCE</scope>
</reference>
<dbReference type="Gene3D" id="2.40.10.170">
    <property type="match status" value="1"/>
</dbReference>
<feature type="non-terminal residue" evidence="4">
    <location>
        <position position="1"/>
    </location>
</feature>
<comment type="similarity">
    <text evidence="1">Belongs to the ATPase alpha/beta chains family.</text>
</comment>
<dbReference type="SUPFAM" id="SSF50615">
    <property type="entry name" value="N-terminal domain of alpha and beta subunits of F1 ATP synthase"/>
    <property type="match status" value="1"/>
</dbReference>
<protein>
    <recommendedName>
        <fullName evidence="6">ATPase F1/V1/A1 complex alpha/beta subunit N-terminal domain-containing protein</fullName>
    </recommendedName>
</protein>
<dbReference type="InterPro" id="IPR036121">
    <property type="entry name" value="ATPase_F1/V1/A1_a/bsu_N_sf"/>
</dbReference>
<dbReference type="GO" id="GO:0046034">
    <property type="term" value="P:ATP metabolic process"/>
    <property type="evidence" value="ECO:0007669"/>
    <property type="project" value="InterPro"/>
</dbReference>
<evidence type="ECO:0000256" key="1">
    <source>
        <dbReference type="ARBA" id="ARBA00008936"/>
    </source>
</evidence>
<evidence type="ECO:0000313" key="5">
    <source>
        <dbReference type="Proteomes" id="UP000663836"/>
    </source>
</evidence>
<dbReference type="AlphaFoldDB" id="A0A820A682"/>
<name>A0A820A682_9BILA</name>
<keyword evidence="2" id="KW-0813">Transport</keyword>
<accession>A0A820A682</accession>
<dbReference type="EMBL" id="CAJOBD010012876">
    <property type="protein sequence ID" value="CAF4185358.1"/>
    <property type="molecule type" value="Genomic_DNA"/>
</dbReference>
<dbReference type="Proteomes" id="UP000663836">
    <property type="component" value="Unassembled WGS sequence"/>
</dbReference>
<gene>
    <name evidence="4" type="ORF">JBS370_LOCUS35734</name>
</gene>
<proteinExistence type="inferred from homology"/>
<comment type="caution">
    <text evidence="4">The sequence shown here is derived from an EMBL/GenBank/DDBJ whole genome shotgun (WGS) entry which is preliminary data.</text>
</comment>